<name>A0A833H5D5_9LEPT</name>
<gene>
    <name evidence="1" type="ORF">F9K24_02105</name>
</gene>
<evidence type="ECO:0000313" key="1">
    <source>
        <dbReference type="EMBL" id="KAB2935545.1"/>
    </source>
</evidence>
<proteinExistence type="predicted"/>
<accession>A0A833H5D5</accession>
<organism evidence="1 2">
    <name type="scientific">Leptonema illini</name>
    <dbReference type="NCBI Taxonomy" id="183"/>
    <lineage>
        <taxon>Bacteria</taxon>
        <taxon>Pseudomonadati</taxon>
        <taxon>Spirochaetota</taxon>
        <taxon>Spirochaetia</taxon>
        <taxon>Leptospirales</taxon>
        <taxon>Leptospiraceae</taxon>
        <taxon>Leptonema</taxon>
    </lineage>
</organism>
<protein>
    <submittedName>
        <fullName evidence="1">Uncharacterized protein</fullName>
    </submittedName>
</protein>
<comment type="caution">
    <text evidence="1">The sequence shown here is derived from an EMBL/GenBank/DDBJ whole genome shotgun (WGS) entry which is preliminary data.</text>
</comment>
<reference evidence="1 2" key="1">
    <citation type="submission" date="2019-10" db="EMBL/GenBank/DDBJ databases">
        <title>Extracellular Electron Transfer in a Candidatus Methanoperedens spp. Enrichment Culture.</title>
        <authorList>
            <person name="Berger S."/>
            <person name="Rangel Shaw D."/>
            <person name="Berben T."/>
            <person name="In 'T Zandt M."/>
            <person name="Frank J."/>
            <person name="Reimann J."/>
            <person name="Jetten M.S.M."/>
            <person name="Welte C.U."/>
        </authorList>
    </citation>
    <scope>NUCLEOTIDE SEQUENCE [LARGE SCALE GENOMIC DNA]</scope>
    <source>
        <strain evidence="1">SB12</strain>
    </source>
</reference>
<evidence type="ECO:0000313" key="2">
    <source>
        <dbReference type="Proteomes" id="UP000460298"/>
    </source>
</evidence>
<dbReference type="AlphaFoldDB" id="A0A833H5D5"/>
<dbReference type="Proteomes" id="UP000460298">
    <property type="component" value="Unassembled WGS sequence"/>
</dbReference>
<dbReference type="EMBL" id="WBUI01000001">
    <property type="protein sequence ID" value="KAB2935545.1"/>
    <property type="molecule type" value="Genomic_DNA"/>
</dbReference>
<sequence>MTAEEFVSRLKDLTPSVETLASEGISPETIAIIREARMIKEKGTQSLHHNPLKRLIDFYDCSKAYIGMVRFAERLETINNLTTIGTVEVDPLVIDDITDEVFVMEAYEDNVLWYCAASEAQFLDAIYRVASFLAQRPDLEDREGRRSAAIDATILAGGDRYADFYHMLLCSD</sequence>